<evidence type="ECO:0000256" key="3">
    <source>
        <dbReference type="ARBA" id="ARBA00023242"/>
    </source>
</evidence>
<accession>A0A0L7QVP1</accession>
<feature type="region of interest" description="Disordered" evidence="5">
    <location>
        <begin position="152"/>
        <end position="206"/>
    </location>
</feature>
<dbReference type="InterPro" id="IPR009071">
    <property type="entry name" value="HMG_box_dom"/>
</dbReference>
<feature type="compositionally biased region" description="Low complexity" evidence="5">
    <location>
        <begin position="538"/>
        <end position="550"/>
    </location>
</feature>
<evidence type="ECO:0000256" key="4">
    <source>
        <dbReference type="PROSITE-ProRule" id="PRU00267"/>
    </source>
</evidence>
<feature type="domain" description="HMG box" evidence="6">
    <location>
        <begin position="359"/>
        <end position="427"/>
    </location>
</feature>
<dbReference type="InterPro" id="IPR036910">
    <property type="entry name" value="HMG_box_dom_sf"/>
</dbReference>
<reference evidence="7 8" key="1">
    <citation type="submission" date="2015-07" db="EMBL/GenBank/DDBJ databases">
        <title>The genome of Habropoda laboriosa.</title>
        <authorList>
            <person name="Pan H."/>
            <person name="Kapheim K."/>
        </authorList>
    </citation>
    <scope>NUCLEOTIDE SEQUENCE [LARGE SCALE GENOMIC DNA]</scope>
    <source>
        <strain evidence="7">0110345459</strain>
    </source>
</reference>
<feature type="compositionally biased region" description="Polar residues" evidence="5">
    <location>
        <begin position="597"/>
        <end position="616"/>
    </location>
</feature>
<feature type="region of interest" description="Disordered" evidence="5">
    <location>
        <begin position="231"/>
        <end position="363"/>
    </location>
</feature>
<dbReference type="GO" id="GO:0031490">
    <property type="term" value="F:chromatin DNA binding"/>
    <property type="evidence" value="ECO:0007669"/>
    <property type="project" value="TreeGrafter"/>
</dbReference>
<dbReference type="PROSITE" id="PS50118">
    <property type="entry name" value="HMG_BOX_2"/>
    <property type="match status" value="1"/>
</dbReference>
<keyword evidence="3 4" id="KW-0539">Nucleus</keyword>
<organism evidence="7 8">
    <name type="scientific">Habropoda laboriosa</name>
    <dbReference type="NCBI Taxonomy" id="597456"/>
    <lineage>
        <taxon>Eukaryota</taxon>
        <taxon>Metazoa</taxon>
        <taxon>Ecdysozoa</taxon>
        <taxon>Arthropoda</taxon>
        <taxon>Hexapoda</taxon>
        <taxon>Insecta</taxon>
        <taxon>Pterygota</taxon>
        <taxon>Neoptera</taxon>
        <taxon>Endopterygota</taxon>
        <taxon>Hymenoptera</taxon>
        <taxon>Apocrita</taxon>
        <taxon>Aculeata</taxon>
        <taxon>Apoidea</taxon>
        <taxon>Anthophila</taxon>
        <taxon>Apidae</taxon>
        <taxon>Habropoda</taxon>
    </lineage>
</organism>
<evidence type="ECO:0000259" key="6">
    <source>
        <dbReference type="PROSITE" id="PS50118"/>
    </source>
</evidence>
<feature type="region of interest" description="Disordered" evidence="5">
    <location>
        <begin position="465"/>
        <end position="550"/>
    </location>
</feature>
<feature type="compositionally biased region" description="Polar residues" evidence="5">
    <location>
        <begin position="231"/>
        <end position="242"/>
    </location>
</feature>
<dbReference type="InterPro" id="IPR051365">
    <property type="entry name" value="TOX_HMG-box_domain"/>
</dbReference>
<evidence type="ECO:0000313" key="8">
    <source>
        <dbReference type="Proteomes" id="UP000053825"/>
    </source>
</evidence>
<dbReference type="Proteomes" id="UP000053825">
    <property type="component" value="Unassembled WGS sequence"/>
</dbReference>
<dbReference type="FunFam" id="1.10.30.10:FF:000005">
    <property type="entry name" value="TOX high mobility group box family member 3"/>
    <property type="match status" value="1"/>
</dbReference>
<sequence>MSDGIVGAIAISLFGSEKKRRDSMDAGYTILGNDVDVCRIFDQFSYKRNENLDFSLNVPQHHHSTVYHHNGYAMADQNGSQSSLMVDASTFMDPTGYKNMTVSVDVKREKTVASASQEGRKVRGPIVDLVADTFHTPSFGDEDFDIPSIHALSHQHQHQQQQQPQQQQQQQQQQPQHDPMHGYQSQMMQTGSVQQSPDGLNLDPGGYQQSLYLQQEHSLQPISVSSSYTGSQASYANMSSPRQQHGSQQMMLLQQQQQAQMQQHMQYMHTQQQQQQQQLQQQMQYRSPTGGSPSAIQPSTVPEANNNTTTSEDSDDSTPHSGMITGIKRPSPEPTDVGAKNQRKPKSQKKKKKRDPNEPQKPVSAYALFFRDTQAAIKGQNPNASFGEVSKIVASMWDALDTEHKNVYKKKTEAAKKEYLQALAAYRASLVSKGAAENDQQQQQPSPQQQQVQYATYGNYVGNGTPGSVSYQVYSPQPQPQPSPPQQQHSHPHQHHQQSAQQMQMKKSPHHLTMPGNPQQQQTQQTLMGNPMPQTHISQQQQQQSQQQQHMQQQVSQQQYMQMSQQQVQQIQQQPQQQMIHTSPPKSDSLSSPPTTVNSSANQTASMTGQRPTSNACIRHGCPNPAVANSEWEDEYCSNECVVSHCRDVFTTWVSSNQNPQQNFSIVK</sequence>
<evidence type="ECO:0000256" key="1">
    <source>
        <dbReference type="ARBA" id="ARBA00004123"/>
    </source>
</evidence>
<comment type="subcellular location">
    <subcellularLocation>
        <location evidence="1">Nucleus</location>
    </subcellularLocation>
</comment>
<feature type="compositionally biased region" description="Low complexity" evidence="5">
    <location>
        <begin position="497"/>
        <end position="506"/>
    </location>
</feature>
<dbReference type="STRING" id="597456.A0A0L7QVP1"/>
<dbReference type="SUPFAM" id="SSF47095">
    <property type="entry name" value="HMG-box"/>
    <property type="match status" value="1"/>
</dbReference>
<feature type="compositionally biased region" description="Low complexity" evidence="5">
    <location>
        <begin position="566"/>
        <end position="596"/>
    </location>
</feature>
<evidence type="ECO:0000256" key="5">
    <source>
        <dbReference type="SAM" id="MobiDB-lite"/>
    </source>
</evidence>
<feature type="compositionally biased region" description="Basic residues" evidence="5">
    <location>
        <begin position="341"/>
        <end position="354"/>
    </location>
</feature>
<feature type="region of interest" description="Disordered" evidence="5">
    <location>
        <begin position="566"/>
        <end position="616"/>
    </location>
</feature>
<feature type="DNA-binding region" description="HMG box" evidence="4">
    <location>
        <begin position="359"/>
        <end position="427"/>
    </location>
</feature>
<dbReference type="GO" id="GO:0005634">
    <property type="term" value="C:nucleus"/>
    <property type="evidence" value="ECO:0007669"/>
    <property type="project" value="UniProtKB-SubCell"/>
</dbReference>
<dbReference type="AlphaFoldDB" id="A0A0L7QVP1"/>
<dbReference type="Gene3D" id="1.10.30.10">
    <property type="entry name" value="High mobility group box domain"/>
    <property type="match status" value="1"/>
</dbReference>
<protein>
    <submittedName>
        <fullName evidence="7">TOX high mobility group box family member 2</fullName>
    </submittedName>
</protein>
<dbReference type="EMBL" id="KQ414727">
    <property type="protein sequence ID" value="KOC62596.1"/>
    <property type="molecule type" value="Genomic_DNA"/>
</dbReference>
<dbReference type="Pfam" id="PF00505">
    <property type="entry name" value="HMG_box"/>
    <property type="match status" value="1"/>
</dbReference>
<feature type="compositionally biased region" description="Low complexity" evidence="5">
    <location>
        <begin position="243"/>
        <end position="284"/>
    </location>
</feature>
<feature type="compositionally biased region" description="Polar residues" evidence="5">
    <location>
        <begin position="183"/>
        <end position="198"/>
    </location>
</feature>
<dbReference type="CDD" id="cd21995">
    <property type="entry name" value="HMG-box_TOX-like"/>
    <property type="match status" value="1"/>
</dbReference>
<dbReference type="SMART" id="SM00398">
    <property type="entry name" value="HMG"/>
    <property type="match status" value="1"/>
</dbReference>
<dbReference type="GO" id="GO:0006357">
    <property type="term" value="P:regulation of transcription by RNA polymerase II"/>
    <property type="evidence" value="ECO:0007669"/>
    <property type="project" value="TreeGrafter"/>
</dbReference>
<dbReference type="PANTHER" id="PTHR45781:SF1">
    <property type="entry name" value="HMG BOX DOMAIN-CONTAINING PROTEIN"/>
    <property type="match status" value="1"/>
</dbReference>
<dbReference type="PANTHER" id="PTHR45781">
    <property type="entry name" value="AGAP000281-PA"/>
    <property type="match status" value="1"/>
</dbReference>
<keyword evidence="2 4" id="KW-0238">DNA-binding</keyword>
<evidence type="ECO:0000256" key="2">
    <source>
        <dbReference type="ARBA" id="ARBA00023125"/>
    </source>
</evidence>
<evidence type="ECO:0000313" key="7">
    <source>
        <dbReference type="EMBL" id="KOC62596.1"/>
    </source>
</evidence>
<dbReference type="OrthoDB" id="10027956at2759"/>
<proteinExistence type="predicted"/>
<name>A0A0L7QVP1_9HYME</name>
<feature type="compositionally biased region" description="Polar residues" evidence="5">
    <location>
        <begin position="285"/>
        <end position="304"/>
    </location>
</feature>
<keyword evidence="8" id="KW-1185">Reference proteome</keyword>
<gene>
    <name evidence="7" type="ORF">WH47_04257</name>
</gene>
<feature type="compositionally biased region" description="Low complexity" evidence="5">
    <location>
        <begin position="158"/>
        <end position="177"/>
    </location>
</feature>